<dbReference type="SUPFAM" id="SSF54995">
    <property type="entry name" value="Ribosomal protein S6"/>
    <property type="match status" value="1"/>
</dbReference>
<evidence type="ECO:0000313" key="8">
    <source>
        <dbReference type="EMBL" id="OGY29978.1"/>
    </source>
</evidence>
<dbReference type="GO" id="GO:0005840">
    <property type="term" value="C:ribosome"/>
    <property type="evidence" value="ECO:0007669"/>
    <property type="project" value="UniProtKB-KW"/>
</dbReference>
<evidence type="ECO:0000313" key="9">
    <source>
        <dbReference type="Proteomes" id="UP000177821"/>
    </source>
</evidence>
<dbReference type="InterPro" id="IPR014717">
    <property type="entry name" value="Transl_elong_EF1B/ribsomal_bS6"/>
</dbReference>
<dbReference type="Pfam" id="PF01250">
    <property type="entry name" value="Ribosomal_S6"/>
    <property type="match status" value="1"/>
</dbReference>
<evidence type="ECO:0000256" key="6">
    <source>
        <dbReference type="ARBA" id="ARBA00035294"/>
    </source>
</evidence>
<dbReference type="InterPro" id="IPR020814">
    <property type="entry name" value="Ribosomal_S6_plastid/chlpt"/>
</dbReference>
<dbReference type="NCBIfam" id="TIGR00166">
    <property type="entry name" value="S6"/>
    <property type="match status" value="1"/>
</dbReference>
<dbReference type="EMBL" id="MHCX01000010">
    <property type="protein sequence ID" value="OGY29978.1"/>
    <property type="molecule type" value="Genomic_DNA"/>
</dbReference>
<dbReference type="CDD" id="cd00473">
    <property type="entry name" value="bS6"/>
    <property type="match status" value="1"/>
</dbReference>
<keyword evidence="2 7" id="KW-0699">rRNA-binding</keyword>
<reference evidence="8 9" key="1">
    <citation type="journal article" date="2016" name="Nat. Commun.">
        <title>Thousands of microbial genomes shed light on interconnected biogeochemical processes in an aquifer system.</title>
        <authorList>
            <person name="Anantharaman K."/>
            <person name="Brown C.T."/>
            <person name="Hug L.A."/>
            <person name="Sharon I."/>
            <person name="Castelle C.J."/>
            <person name="Probst A.J."/>
            <person name="Thomas B.C."/>
            <person name="Singh A."/>
            <person name="Wilkins M.J."/>
            <person name="Karaoz U."/>
            <person name="Brodie E.L."/>
            <person name="Williams K.H."/>
            <person name="Hubbard S.S."/>
            <person name="Banfield J.F."/>
        </authorList>
    </citation>
    <scope>NUCLEOTIDE SEQUENCE [LARGE SCALE GENOMIC DNA]</scope>
</reference>
<evidence type="ECO:0000256" key="1">
    <source>
        <dbReference type="ARBA" id="ARBA00009512"/>
    </source>
</evidence>
<dbReference type="PROSITE" id="PS01048">
    <property type="entry name" value="RIBOSOMAL_S6"/>
    <property type="match status" value="1"/>
</dbReference>
<keyword evidence="5 7" id="KW-0687">Ribonucleoprotein</keyword>
<organism evidence="8 9">
    <name type="scientific">Candidatus Woykebacteria bacterium RIFCSPHIGHO2_02_FULL_43_16b</name>
    <dbReference type="NCBI Taxonomy" id="1802601"/>
    <lineage>
        <taxon>Bacteria</taxon>
        <taxon>Candidatus Woykeibacteriota</taxon>
    </lineage>
</organism>
<dbReference type="HAMAP" id="MF_00360">
    <property type="entry name" value="Ribosomal_bS6"/>
    <property type="match status" value="1"/>
</dbReference>
<dbReference type="GO" id="GO:0019843">
    <property type="term" value="F:rRNA binding"/>
    <property type="evidence" value="ECO:0007669"/>
    <property type="project" value="UniProtKB-UniRule"/>
</dbReference>
<dbReference type="InterPro" id="IPR020815">
    <property type="entry name" value="Ribosomal_bS6_CS"/>
</dbReference>
<name>A0A1G1WQI0_9BACT</name>
<gene>
    <name evidence="7" type="primary">rpsF</name>
    <name evidence="8" type="ORF">A3J50_02755</name>
</gene>
<dbReference type="InterPro" id="IPR000529">
    <property type="entry name" value="Ribosomal_bS6"/>
</dbReference>
<comment type="caution">
    <text evidence="8">The sequence shown here is derived from an EMBL/GenBank/DDBJ whole genome shotgun (WGS) entry which is preliminary data.</text>
</comment>
<dbReference type="Gene3D" id="3.30.70.60">
    <property type="match status" value="1"/>
</dbReference>
<evidence type="ECO:0000256" key="4">
    <source>
        <dbReference type="ARBA" id="ARBA00022980"/>
    </source>
</evidence>
<accession>A0A1G1WQI0</accession>
<evidence type="ECO:0000256" key="7">
    <source>
        <dbReference type="HAMAP-Rule" id="MF_00360"/>
    </source>
</evidence>
<dbReference type="GO" id="GO:0003735">
    <property type="term" value="F:structural constituent of ribosome"/>
    <property type="evidence" value="ECO:0007669"/>
    <property type="project" value="InterPro"/>
</dbReference>
<dbReference type="Proteomes" id="UP000177821">
    <property type="component" value="Unassembled WGS sequence"/>
</dbReference>
<keyword evidence="3 7" id="KW-0694">RNA-binding</keyword>
<comment type="similarity">
    <text evidence="1 7">Belongs to the bacterial ribosomal protein bS6 family.</text>
</comment>
<comment type="function">
    <text evidence="7">Binds together with bS18 to 16S ribosomal RNA.</text>
</comment>
<dbReference type="InterPro" id="IPR035980">
    <property type="entry name" value="Ribosomal_bS6_sf"/>
</dbReference>
<evidence type="ECO:0000256" key="3">
    <source>
        <dbReference type="ARBA" id="ARBA00022884"/>
    </source>
</evidence>
<dbReference type="GO" id="GO:0006412">
    <property type="term" value="P:translation"/>
    <property type="evidence" value="ECO:0007669"/>
    <property type="project" value="UniProtKB-UniRule"/>
</dbReference>
<dbReference type="AlphaFoldDB" id="A0A1G1WQI0"/>
<proteinExistence type="inferred from homology"/>
<keyword evidence="4 7" id="KW-0689">Ribosomal protein</keyword>
<sequence>MNNYELTVLVDPKLDDKAREELNEDLKGYIGTSGTVENNVDWGRKQLAYAIKKNVAGQYLHLKLKSSEADFVKKLTTKLRVEKKLLRYLIVRSAA</sequence>
<protein>
    <recommendedName>
        <fullName evidence="6 7">Small ribosomal subunit protein bS6</fullName>
    </recommendedName>
</protein>
<evidence type="ECO:0000256" key="5">
    <source>
        <dbReference type="ARBA" id="ARBA00023274"/>
    </source>
</evidence>
<dbReference type="GO" id="GO:1990904">
    <property type="term" value="C:ribonucleoprotein complex"/>
    <property type="evidence" value="ECO:0007669"/>
    <property type="project" value="UniProtKB-KW"/>
</dbReference>
<evidence type="ECO:0000256" key="2">
    <source>
        <dbReference type="ARBA" id="ARBA00022730"/>
    </source>
</evidence>